<dbReference type="InterPro" id="IPR036709">
    <property type="entry name" value="Autotransporte_beta_dom_sf"/>
</dbReference>
<evidence type="ECO:0000256" key="1">
    <source>
        <dbReference type="ARBA" id="ARBA00008668"/>
    </source>
</evidence>
<evidence type="ECO:0000313" key="5">
    <source>
        <dbReference type="EMBL" id="NMG26417.1"/>
    </source>
</evidence>
<dbReference type="InterPro" id="IPR036514">
    <property type="entry name" value="SGNH_hydro_sf"/>
</dbReference>
<dbReference type="CDD" id="cd01847">
    <property type="entry name" value="Triacylglycerol_lipase_like"/>
    <property type="match status" value="1"/>
</dbReference>
<proteinExistence type="inferred from homology"/>
<dbReference type="EMBL" id="WTVG01000069">
    <property type="protein sequence ID" value="NMG26417.1"/>
    <property type="molecule type" value="Genomic_DNA"/>
</dbReference>
<comment type="caution">
    <text evidence="5">The sequence shown here is derived from an EMBL/GenBank/DDBJ whole genome shotgun (WGS) entry which is preliminary data.</text>
</comment>
<dbReference type="Gene3D" id="2.40.128.130">
    <property type="entry name" value="Autotransporter beta-domain"/>
    <property type="match status" value="1"/>
</dbReference>
<gene>
    <name evidence="5" type="ORF">GO606_17215</name>
</gene>
<dbReference type="RefSeq" id="WP_169119738.1">
    <property type="nucleotide sequence ID" value="NZ_WTVG02000037.1"/>
</dbReference>
<feature type="chain" id="PRO_5047544266" evidence="3">
    <location>
        <begin position="21"/>
        <end position="620"/>
    </location>
</feature>
<dbReference type="InterPro" id="IPR001087">
    <property type="entry name" value="GDSL"/>
</dbReference>
<dbReference type="Pfam" id="PF00657">
    <property type="entry name" value="Lipase_GDSL"/>
    <property type="match status" value="1"/>
</dbReference>
<comment type="similarity">
    <text evidence="1">Belongs to the 'GDSL' lipolytic enzyme family.</text>
</comment>
<dbReference type="InterPro" id="IPR006315">
    <property type="entry name" value="OM_autotransptr_brl_dom"/>
</dbReference>
<dbReference type="Pfam" id="PF03797">
    <property type="entry name" value="Autotransporter"/>
    <property type="match status" value="1"/>
</dbReference>
<dbReference type="NCBIfam" id="TIGR01414">
    <property type="entry name" value="autotrans_barl"/>
    <property type="match status" value="1"/>
</dbReference>
<organism evidence="5 6">
    <name type="scientific">Aromatoleum anaerobium</name>
    <dbReference type="NCBI Taxonomy" id="182180"/>
    <lineage>
        <taxon>Bacteria</taxon>
        <taxon>Pseudomonadati</taxon>
        <taxon>Pseudomonadota</taxon>
        <taxon>Betaproteobacteria</taxon>
        <taxon>Rhodocyclales</taxon>
        <taxon>Rhodocyclaceae</taxon>
        <taxon>Aromatoleum</taxon>
    </lineage>
</organism>
<dbReference type="InterPro" id="IPR017186">
    <property type="entry name" value="Lipase_autotranspt_EstA"/>
</dbReference>
<dbReference type="Proteomes" id="UP000615989">
    <property type="component" value="Unassembled WGS sequence"/>
</dbReference>
<dbReference type="PIRSF" id="PIRSF037375">
    <property type="entry name" value="Autotrns_EstA"/>
    <property type="match status" value="1"/>
</dbReference>
<name>A0ABX1PT12_9RHOO</name>
<feature type="signal peptide" evidence="3">
    <location>
        <begin position="1"/>
        <end position="20"/>
    </location>
</feature>
<protein>
    <submittedName>
        <fullName evidence="5">Autotransporter domain-containing protein</fullName>
    </submittedName>
</protein>
<accession>A0ABX1PT12</accession>
<dbReference type="Gene3D" id="3.40.50.1110">
    <property type="entry name" value="SGNH hydrolase"/>
    <property type="match status" value="1"/>
</dbReference>
<evidence type="ECO:0000259" key="4">
    <source>
        <dbReference type="PROSITE" id="PS51208"/>
    </source>
</evidence>
<dbReference type="PANTHER" id="PTHR45642:SF141">
    <property type="entry name" value="SECRETED EFFECTOR PROTEIN SSEJ"/>
    <property type="match status" value="1"/>
</dbReference>
<dbReference type="SUPFAM" id="SSF103515">
    <property type="entry name" value="Autotransporter"/>
    <property type="match status" value="1"/>
</dbReference>
<dbReference type="PROSITE" id="PS51208">
    <property type="entry name" value="AUTOTRANSPORTER"/>
    <property type="match status" value="1"/>
</dbReference>
<evidence type="ECO:0000256" key="3">
    <source>
        <dbReference type="SAM" id="SignalP"/>
    </source>
</evidence>
<reference evidence="5" key="1">
    <citation type="submission" date="2019-12" db="EMBL/GenBank/DDBJ databases">
        <title>Comparative genomics gives insights into the taxonomy of the Azoarcus-Aromatoleum group and reveals separate origins of nif in the plant-associated Azoarcus and non-plant-associated Aromatoleum sub-groups.</title>
        <authorList>
            <person name="Lafos M."/>
            <person name="Maluk M."/>
            <person name="Batista M."/>
            <person name="Junghare M."/>
            <person name="Carmona M."/>
            <person name="Faoro H."/>
            <person name="Cruz L.M."/>
            <person name="Battistoni F."/>
            <person name="De Souza E."/>
            <person name="Pedrosa F."/>
            <person name="Chen W.-M."/>
            <person name="Poole P.S."/>
            <person name="Dixon R.A."/>
            <person name="James E.K."/>
        </authorList>
    </citation>
    <scope>NUCLEOTIDE SEQUENCE</scope>
    <source>
        <strain evidence="5">LuFRes1</strain>
    </source>
</reference>
<sequence length="620" mass="63184">MLARTLLGSVAATLFSVAAAADFSGTVFFGDSLSDAGSFAPLLPPGSGRFTTNPGPVWTENLAAELGANATPATAGGSNFAQGGARVALQPGVPDTNPLTAAAVPVRDQVSAFLAGAGSADPDALYSVWAGANDLFRAIDPTKPESANPLAYLVASATQLAGEIARLKAAGARYILVATLPDIGATPFGASVGPANATSITALAGAFNQTLFGTLAGGGFTVIPALQISVQGIEVIPLDIFTLLQEVGADPAAYGFANASAPACGATASLVCTAAHFVVPGAEQSFLFADGVHPTTAGHRVISDYALGVLSAPHAISLLAESPLHSRAALFATIQDQTLLGARARHAGAKVWARAGGGQLRFSSGAASPGASGDPYDFALGVDWRVSSNVVVGAALGLATLDADFSHNRGGYEQDEQTLALYAGYRNGGAHAMLVGAAGDLDYDIKRVVTLGSQRRAMNGSTSGSSVSLGVLAGYDFAVGALMHGPIASLHLQRVRVDGFAERGLASTAMIFRSQERESQLGSVGYQAAYDLGRYLPYARVTLDHDFEDADRDVRARLASLPANSFGLPAFEAGRTYGTATLGVGARFSPALAGNVALTARLDQDDVRAYALHVGLSVGF</sequence>
<feature type="domain" description="Autotransporter" evidence="4">
    <location>
        <begin position="344"/>
        <end position="620"/>
    </location>
</feature>
<keyword evidence="2 3" id="KW-0732">Signal</keyword>
<dbReference type="SMART" id="SM00869">
    <property type="entry name" value="Autotransporter"/>
    <property type="match status" value="1"/>
</dbReference>
<evidence type="ECO:0000313" key="6">
    <source>
        <dbReference type="Proteomes" id="UP000615989"/>
    </source>
</evidence>
<dbReference type="PANTHER" id="PTHR45642">
    <property type="entry name" value="GDSL ESTERASE/LIPASE EXL3"/>
    <property type="match status" value="1"/>
</dbReference>
<keyword evidence="6" id="KW-1185">Reference proteome</keyword>
<dbReference type="InterPro" id="IPR050592">
    <property type="entry name" value="GDSL_lipolytic_enzyme"/>
</dbReference>
<dbReference type="SUPFAM" id="SSF52266">
    <property type="entry name" value="SGNH hydrolase"/>
    <property type="match status" value="1"/>
</dbReference>
<dbReference type="InterPro" id="IPR005546">
    <property type="entry name" value="Autotransporte_beta"/>
</dbReference>
<evidence type="ECO:0000256" key="2">
    <source>
        <dbReference type="ARBA" id="ARBA00022729"/>
    </source>
</evidence>